<dbReference type="NCBIfam" id="TIGR01181">
    <property type="entry name" value="dTDP_gluc_dehyt"/>
    <property type="match status" value="1"/>
</dbReference>
<dbReference type="EMBL" id="CP025958">
    <property type="protein sequence ID" value="AWM42528.1"/>
    <property type="molecule type" value="Genomic_DNA"/>
</dbReference>
<evidence type="ECO:0000256" key="4">
    <source>
        <dbReference type="ARBA" id="ARBA00011990"/>
    </source>
</evidence>
<gene>
    <name evidence="9" type="primary">rfbB</name>
    <name evidence="9" type="ORF">C1280_35585</name>
</gene>
<reference evidence="9 10" key="1">
    <citation type="submission" date="2018-01" db="EMBL/GenBank/DDBJ databases">
        <title>G. obscuriglobus.</title>
        <authorList>
            <person name="Franke J."/>
            <person name="Blomberg W."/>
            <person name="Selmecki A."/>
        </authorList>
    </citation>
    <scope>NUCLEOTIDE SEQUENCE [LARGE SCALE GENOMIC DNA]</scope>
    <source>
        <strain evidence="9 10">DSM 5831</strain>
    </source>
</reference>
<comment type="similarity">
    <text evidence="3 7">Belongs to the NAD(P)-dependent epimerase/dehydratase family. dTDP-glucose dehydratase subfamily.</text>
</comment>
<comment type="cofactor">
    <cofactor evidence="2 7">
        <name>NAD(+)</name>
        <dbReference type="ChEBI" id="CHEBI:57540"/>
    </cofactor>
</comment>
<protein>
    <recommendedName>
        <fullName evidence="4 7">dTDP-glucose 4,6-dehydratase</fullName>
        <ecNumber evidence="4 7">4.2.1.46</ecNumber>
    </recommendedName>
</protein>
<evidence type="ECO:0000313" key="9">
    <source>
        <dbReference type="EMBL" id="AWM42528.1"/>
    </source>
</evidence>
<dbReference type="SUPFAM" id="SSF51735">
    <property type="entry name" value="NAD(P)-binding Rossmann-fold domains"/>
    <property type="match status" value="1"/>
</dbReference>
<dbReference type="Proteomes" id="UP000245802">
    <property type="component" value="Chromosome"/>
</dbReference>
<dbReference type="Gene3D" id="3.40.50.720">
    <property type="entry name" value="NAD(P)-binding Rossmann-like Domain"/>
    <property type="match status" value="1"/>
</dbReference>
<dbReference type="OrthoDB" id="258549at2"/>
<dbReference type="Gene3D" id="3.90.25.10">
    <property type="entry name" value="UDP-galactose 4-epimerase, domain 1"/>
    <property type="match status" value="1"/>
</dbReference>
<evidence type="ECO:0000313" key="10">
    <source>
        <dbReference type="Proteomes" id="UP000245802"/>
    </source>
</evidence>
<evidence type="ECO:0000259" key="8">
    <source>
        <dbReference type="Pfam" id="PF16363"/>
    </source>
</evidence>
<dbReference type="FunFam" id="3.40.50.720:FF:000304">
    <property type="entry name" value="UDP-glucose 4,6-dehydratase"/>
    <property type="match status" value="1"/>
</dbReference>
<dbReference type="InterPro" id="IPR005888">
    <property type="entry name" value="dTDP_Gluc_deHydtase"/>
</dbReference>
<dbReference type="PANTHER" id="PTHR43000">
    <property type="entry name" value="DTDP-D-GLUCOSE 4,6-DEHYDRATASE-RELATED"/>
    <property type="match status" value="1"/>
</dbReference>
<dbReference type="GO" id="GO:0008460">
    <property type="term" value="F:dTDP-glucose 4,6-dehydratase activity"/>
    <property type="evidence" value="ECO:0007669"/>
    <property type="project" value="UniProtKB-EC"/>
</dbReference>
<organism evidence="9 10">
    <name type="scientific">Gemmata obscuriglobus</name>
    <dbReference type="NCBI Taxonomy" id="114"/>
    <lineage>
        <taxon>Bacteria</taxon>
        <taxon>Pseudomonadati</taxon>
        <taxon>Planctomycetota</taxon>
        <taxon>Planctomycetia</taxon>
        <taxon>Gemmatales</taxon>
        <taxon>Gemmataceae</taxon>
        <taxon>Gemmata</taxon>
    </lineage>
</organism>
<evidence type="ECO:0000256" key="5">
    <source>
        <dbReference type="ARBA" id="ARBA00023027"/>
    </source>
</evidence>
<keyword evidence="10" id="KW-1185">Reference proteome</keyword>
<accession>A0A2Z3H9Y2</accession>
<feature type="domain" description="NAD(P)-binding" evidence="8">
    <location>
        <begin position="5"/>
        <end position="306"/>
    </location>
</feature>
<dbReference type="CDD" id="cd05246">
    <property type="entry name" value="dTDP_GD_SDR_e"/>
    <property type="match status" value="1"/>
</dbReference>
<name>A0A2Z3H9Y2_9BACT</name>
<dbReference type="AlphaFoldDB" id="A0A2Z3H9Y2"/>
<evidence type="ECO:0000256" key="7">
    <source>
        <dbReference type="RuleBase" id="RU004473"/>
    </source>
</evidence>
<dbReference type="InterPro" id="IPR036291">
    <property type="entry name" value="NAD(P)-bd_dom_sf"/>
</dbReference>
<dbReference type="RefSeq" id="WP_010039514.1">
    <property type="nucleotide sequence ID" value="NZ_CP025958.1"/>
</dbReference>
<sequence>MPTVLITGGAGFIGSNFVRHLLATDPAVQIVNFDALTYAGNLANLRDLDGHPRHTFVRGDVTSRDDVRGAMQRGVTDVIHFAAESHVDRSIHDSGPFVRTNVLGTQVLLDAAREFQVSKYVQVSTDEVYGSLGATGLFTEETPLHPNSPYSASKAGADLLVQAYQHTFGLPAVITRCSNNYGPYQLPEKLIPLFVTNLLADQQVPVYGDGQQVRDWIHVLDHCRGVEAAWRRGAPGEVYNFGGRCEMANLDLTLLLLKLLGKPETLIKYVADRLGHDRRYAIDCTKAERELGWAPQVKFDAGLAETIGWYKANTAWVATIKNKDYLSYYEKQYGKRG</sequence>
<evidence type="ECO:0000256" key="3">
    <source>
        <dbReference type="ARBA" id="ARBA00008178"/>
    </source>
</evidence>
<dbReference type="InterPro" id="IPR016040">
    <property type="entry name" value="NAD(P)-bd_dom"/>
</dbReference>
<evidence type="ECO:0000256" key="2">
    <source>
        <dbReference type="ARBA" id="ARBA00001911"/>
    </source>
</evidence>
<comment type="catalytic activity">
    <reaction evidence="1 7">
        <text>dTDP-alpha-D-glucose = dTDP-4-dehydro-6-deoxy-alpha-D-glucose + H2O</text>
        <dbReference type="Rhea" id="RHEA:17221"/>
        <dbReference type="ChEBI" id="CHEBI:15377"/>
        <dbReference type="ChEBI" id="CHEBI:57477"/>
        <dbReference type="ChEBI" id="CHEBI:57649"/>
        <dbReference type="EC" id="4.2.1.46"/>
    </reaction>
</comment>
<evidence type="ECO:0000256" key="6">
    <source>
        <dbReference type="ARBA" id="ARBA00023239"/>
    </source>
</evidence>
<dbReference type="EC" id="4.2.1.46" evidence="4 7"/>
<dbReference type="KEGG" id="gog:C1280_35585"/>
<keyword evidence="6 7" id="KW-0456">Lyase</keyword>
<keyword evidence="5" id="KW-0520">NAD</keyword>
<proteinExistence type="inferred from homology"/>
<dbReference type="GO" id="GO:0009225">
    <property type="term" value="P:nucleotide-sugar metabolic process"/>
    <property type="evidence" value="ECO:0007669"/>
    <property type="project" value="InterPro"/>
</dbReference>
<dbReference type="Pfam" id="PF16363">
    <property type="entry name" value="GDP_Man_Dehyd"/>
    <property type="match status" value="1"/>
</dbReference>
<evidence type="ECO:0000256" key="1">
    <source>
        <dbReference type="ARBA" id="ARBA00001539"/>
    </source>
</evidence>